<gene>
    <name evidence="1" type="ORF">ACFSKW_25805</name>
</gene>
<accession>A0ABW4SZ31</accession>
<reference evidence="2" key="1">
    <citation type="journal article" date="2019" name="Int. J. Syst. Evol. Microbiol.">
        <title>The Global Catalogue of Microorganisms (GCM) 10K type strain sequencing project: providing services to taxonomists for standard genome sequencing and annotation.</title>
        <authorList>
            <consortium name="The Broad Institute Genomics Platform"/>
            <consortium name="The Broad Institute Genome Sequencing Center for Infectious Disease"/>
            <person name="Wu L."/>
            <person name="Ma J."/>
        </authorList>
    </citation>
    <scope>NUCLEOTIDE SEQUENCE [LARGE SCALE GENOMIC DNA]</scope>
    <source>
        <strain evidence="2">ICMP 6774ER</strain>
    </source>
</reference>
<dbReference type="Proteomes" id="UP001597368">
    <property type="component" value="Unassembled WGS sequence"/>
</dbReference>
<evidence type="ECO:0000313" key="2">
    <source>
        <dbReference type="Proteomes" id="UP001597368"/>
    </source>
</evidence>
<comment type="caution">
    <text evidence="1">The sequence shown here is derived from an EMBL/GenBank/DDBJ whole genome shotgun (WGS) entry which is preliminary data.</text>
</comment>
<keyword evidence="2" id="KW-1185">Reference proteome</keyword>
<organism evidence="1 2">
    <name type="scientific">Nonomuraea mangrovi</name>
    <dbReference type="NCBI Taxonomy" id="2316207"/>
    <lineage>
        <taxon>Bacteria</taxon>
        <taxon>Bacillati</taxon>
        <taxon>Actinomycetota</taxon>
        <taxon>Actinomycetes</taxon>
        <taxon>Streptosporangiales</taxon>
        <taxon>Streptosporangiaceae</taxon>
        <taxon>Nonomuraea</taxon>
    </lineage>
</organism>
<protein>
    <submittedName>
        <fullName evidence="1">Uncharacterized protein</fullName>
    </submittedName>
</protein>
<evidence type="ECO:0000313" key="1">
    <source>
        <dbReference type="EMBL" id="MFD1934893.1"/>
    </source>
</evidence>
<proteinExistence type="predicted"/>
<sequence length="96" mass="10509">MLITIPSGGPDHEPFPSWEIEDALRQTLADAGSGEFDGNDMDFETGEVTLFMYGPDTDLLFASAEPVLKRLVLPKGVVAIKRYGEPGAREELVRIT</sequence>
<name>A0ABW4SZ31_9ACTN</name>
<dbReference type="RefSeq" id="WP_379574999.1">
    <property type="nucleotide sequence ID" value="NZ_JBHUFV010000036.1"/>
</dbReference>
<dbReference type="EMBL" id="JBHUFV010000036">
    <property type="protein sequence ID" value="MFD1934893.1"/>
    <property type="molecule type" value="Genomic_DNA"/>
</dbReference>